<dbReference type="CDD" id="cd00167">
    <property type="entry name" value="SANT"/>
    <property type="match status" value="1"/>
</dbReference>
<dbReference type="InterPro" id="IPR001005">
    <property type="entry name" value="SANT/Myb"/>
</dbReference>
<feature type="domain" description="SANT" evidence="1">
    <location>
        <begin position="1"/>
        <end position="51"/>
    </location>
</feature>
<name>A0AA86PKA2_9EUKA</name>
<dbReference type="EMBL" id="CATOUU010000669">
    <property type="protein sequence ID" value="CAI9939966.1"/>
    <property type="molecule type" value="Genomic_DNA"/>
</dbReference>
<dbReference type="InterPro" id="IPR017884">
    <property type="entry name" value="SANT_dom"/>
</dbReference>
<dbReference type="Gene3D" id="1.10.10.60">
    <property type="entry name" value="Homeodomain-like"/>
    <property type="match status" value="1"/>
</dbReference>
<dbReference type="InterPro" id="IPR009057">
    <property type="entry name" value="Homeodomain-like_sf"/>
</dbReference>
<dbReference type="AlphaFoldDB" id="A0AA86PKA2"/>
<sequence length="75" mass="9174">MSCKRWSESENKQFLFLLSVYQKDFEYIAQQMNKTYNQVRSHFYNIQSKDRYKSSKNDTSPMKKLRLIAFDVDFE</sequence>
<reference evidence="2" key="1">
    <citation type="submission" date="2023-06" db="EMBL/GenBank/DDBJ databases">
        <authorList>
            <person name="Kurt Z."/>
        </authorList>
    </citation>
    <scope>NUCLEOTIDE SEQUENCE</scope>
</reference>
<dbReference type="EMBL" id="CAXDID020000184">
    <property type="protein sequence ID" value="CAL6050397.1"/>
    <property type="molecule type" value="Genomic_DNA"/>
</dbReference>
<evidence type="ECO:0000313" key="4">
    <source>
        <dbReference type="Proteomes" id="UP001642409"/>
    </source>
</evidence>
<evidence type="ECO:0000313" key="2">
    <source>
        <dbReference type="EMBL" id="CAI9939966.1"/>
    </source>
</evidence>
<comment type="caution">
    <text evidence="2">The sequence shown here is derived from an EMBL/GenBank/DDBJ whole genome shotgun (WGS) entry which is preliminary data.</text>
</comment>
<gene>
    <name evidence="2" type="ORF">HINF_LOCUS27611</name>
    <name evidence="3" type="ORF">HINF_LOCUS43869</name>
</gene>
<evidence type="ECO:0000259" key="1">
    <source>
        <dbReference type="PROSITE" id="PS51293"/>
    </source>
</evidence>
<protein>
    <submittedName>
        <fullName evidence="2">SANT/Myb domain</fullName>
    </submittedName>
    <submittedName>
        <fullName evidence="3">SANT/Myb_domain</fullName>
    </submittedName>
</protein>
<organism evidence="2">
    <name type="scientific">Hexamita inflata</name>
    <dbReference type="NCBI Taxonomy" id="28002"/>
    <lineage>
        <taxon>Eukaryota</taxon>
        <taxon>Metamonada</taxon>
        <taxon>Diplomonadida</taxon>
        <taxon>Hexamitidae</taxon>
        <taxon>Hexamitinae</taxon>
        <taxon>Hexamita</taxon>
    </lineage>
</organism>
<reference evidence="3 4" key="2">
    <citation type="submission" date="2024-07" db="EMBL/GenBank/DDBJ databases">
        <authorList>
            <person name="Akdeniz Z."/>
        </authorList>
    </citation>
    <scope>NUCLEOTIDE SEQUENCE [LARGE SCALE GENOMIC DNA]</scope>
</reference>
<proteinExistence type="predicted"/>
<evidence type="ECO:0000313" key="3">
    <source>
        <dbReference type="EMBL" id="CAL6050397.1"/>
    </source>
</evidence>
<dbReference type="Proteomes" id="UP001642409">
    <property type="component" value="Unassembled WGS sequence"/>
</dbReference>
<dbReference type="PROSITE" id="PS51293">
    <property type="entry name" value="SANT"/>
    <property type="match status" value="1"/>
</dbReference>
<dbReference type="Pfam" id="PF00249">
    <property type="entry name" value="Myb_DNA-binding"/>
    <property type="match status" value="1"/>
</dbReference>
<accession>A0AA86PKA2</accession>
<keyword evidence="4" id="KW-1185">Reference proteome</keyword>
<dbReference type="SUPFAM" id="SSF46689">
    <property type="entry name" value="Homeodomain-like"/>
    <property type="match status" value="1"/>
</dbReference>
<dbReference type="SMART" id="SM00717">
    <property type="entry name" value="SANT"/>
    <property type="match status" value="1"/>
</dbReference>